<sequence>MKFKDKVAFITGSTRGIGKEIAFTFAKEGAIVVILGRNGVLADQVKDKIIEQGGQAESFACDVTSLQNVQEIVNKVLDKHKRIDILVNNAGITKDNLLLRMSESDWDEVIKINLRGVFNCTKIIMKVMLKAKQGRIINISSIIGITGNAGQANYAASKAGMIGFTKSIAREIASRSITVNAVAPGYIQTDMTEQLPEASREAILKSIPLGRLGLASDIAGICLFLASEEGAYITGQTIVVDGGMAI</sequence>
<dbReference type="InterPro" id="IPR050259">
    <property type="entry name" value="SDR"/>
</dbReference>
<dbReference type="Gene3D" id="3.40.50.720">
    <property type="entry name" value="NAD(P)-binding Rossmann-like Domain"/>
    <property type="match status" value="1"/>
</dbReference>
<dbReference type="NCBIfam" id="NF009466">
    <property type="entry name" value="PRK12826.1-2"/>
    <property type="match status" value="1"/>
</dbReference>
<feature type="domain" description="Ketoreductase" evidence="9">
    <location>
        <begin position="6"/>
        <end position="185"/>
    </location>
</feature>
<dbReference type="PANTHER" id="PTHR42879:SF2">
    <property type="entry name" value="3-OXOACYL-[ACYL-CARRIER-PROTEIN] REDUCTASE FABG"/>
    <property type="match status" value="1"/>
</dbReference>
<keyword evidence="8" id="KW-0275">Fatty acid biosynthesis</keyword>
<evidence type="ECO:0000256" key="3">
    <source>
        <dbReference type="ARBA" id="ARBA00022516"/>
    </source>
</evidence>
<protein>
    <submittedName>
        <fullName evidence="10">3-oxoacyl-[acyl-carrier protein] reductase</fullName>
        <ecNumber evidence="10">1.1.1.100</ecNumber>
    </submittedName>
</protein>
<evidence type="ECO:0000313" key="10">
    <source>
        <dbReference type="EMBL" id="VAX35154.1"/>
    </source>
</evidence>
<evidence type="ECO:0000256" key="2">
    <source>
        <dbReference type="ARBA" id="ARBA00006484"/>
    </source>
</evidence>
<dbReference type="AlphaFoldDB" id="A0A3B1DGH4"/>
<evidence type="ECO:0000256" key="8">
    <source>
        <dbReference type="ARBA" id="ARBA00023160"/>
    </source>
</evidence>
<evidence type="ECO:0000256" key="4">
    <source>
        <dbReference type="ARBA" id="ARBA00022832"/>
    </source>
</evidence>
<dbReference type="NCBIfam" id="NF005559">
    <property type="entry name" value="PRK07231.1"/>
    <property type="match status" value="1"/>
</dbReference>
<dbReference type="InterPro" id="IPR036291">
    <property type="entry name" value="NAD(P)-bd_dom_sf"/>
</dbReference>
<dbReference type="InterPro" id="IPR002347">
    <property type="entry name" value="SDR_fam"/>
</dbReference>
<keyword evidence="6 10" id="KW-0560">Oxidoreductase</keyword>
<dbReference type="EMBL" id="UOGJ01000031">
    <property type="protein sequence ID" value="VAX35154.1"/>
    <property type="molecule type" value="Genomic_DNA"/>
</dbReference>
<keyword evidence="5" id="KW-0521">NADP</keyword>
<dbReference type="PRINTS" id="PR00081">
    <property type="entry name" value="GDHRDH"/>
</dbReference>
<dbReference type="GO" id="GO:0006633">
    <property type="term" value="P:fatty acid biosynthetic process"/>
    <property type="evidence" value="ECO:0007669"/>
    <property type="project" value="UniProtKB-KW"/>
</dbReference>
<dbReference type="FunFam" id="3.40.50.720:FF:000037">
    <property type="entry name" value="3-oxoacyl-[acyl-carrier-protein] reductase FabG"/>
    <property type="match status" value="1"/>
</dbReference>
<dbReference type="GO" id="GO:0004316">
    <property type="term" value="F:3-oxoacyl-[acyl-carrier-protein] reductase (NADPH) activity"/>
    <property type="evidence" value="ECO:0007669"/>
    <property type="project" value="UniProtKB-EC"/>
</dbReference>
<keyword evidence="3" id="KW-0444">Lipid biosynthesis</keyword>
<dbReference type="GO" id="GO:0051287">
    <property type="term" value="F:NAD binding"/>
    <property type="evidence" value="ECO:0007669"/>
    <property type="project" value="InterPro"/>
</dbReference>
<name>A0A3B1DGH4_9ZZZZ</name>
<dbReference type="NCBIfam" id="TIGR01830">
    <property type="entry name" value="3oxo_ACP_reduc"/>
    <property type="match status" value="1"/>
</dbReference>
<evidence type="ECO:0000256" key="6">
    <source>
        <dbReference type="ARBA" id="ARBA00023002"/>
    </source>
</evidence>
<dbReference type="PROSITE" id="PS00061">
    <property type="entry name" value="ADH_SHORT"/>
    <property type="match status" value="1"/>
</dbReference>
<evidence type="ECO:0000256" key="7">
    <source>
        <dbReference type="ARBA" id="ARBA00023098"/>
    </source>
</evidence>
<dbReference type="SUPFAM" id="SSF51735">
    <property type="entry name" value="NAD(P)-binding Rossmann-fold domains"/>
    <property type="match status" value="1"/>
</dbReference>
<evidence type="ECO:0000256" key="5">
    <source>
        <dbReference type="ARBA" id="ARBA00022857"/>
    </source>
</evidence>
<dbReference type="InterPro" id="IPR020904">
    <property type="entry name" value="Sc_DH/Rdtase_CS"/>
</dbReference>
<keyword evidence="4" id="KW-0276">Fatty acid metabolism</keyword>
<proteinExistence type="inferred from homology"/>
<keyword evidence="7" id="KW-0443">Lipid metabolism</keyword>
<dbReference type="InterPro" id="IPR057326">
    <property type="entry name" value="KR_dom"/>
</dbReference>
<dbReference type="CDD" id="cd05333">
    <property type="entry name" value="BKR_SDR_c"/>
    <property type="match status" value="1"/>
</dbReference>
<gene>
    <name evidence="10" type="ORF">MNBD_UNCLBAC01-1814</name>
</gene>
<accession>A0A3B1DGH4</accession>
<dbReference type="SMART" id="SM00822">
    <property type="entry name" value="PKS_KR"/>
    <property type="match status" value="1"/>
</dbReference>
<comment type="pathway">
    <text evidence="1">Lipid metabolism; fatty acid biosynthesis.</text>
</comment>
<dbReference type="PANTHER" id="PTHR42879">
    <property type="entry name" value="3-OXOACYL-(ACYL-CARRIER-PROTEIN) REDUCTASE"/>
    <property type="match status" value="1"/>
</dbReference>
<dbReference type="PRINTS" id="PR00080">
    <property type="entry name" value="SDRFAMILY"/>
</dbReference>
<comment type="similarity">
    <text evidence="2">Belongs to the short-chain dehydrogenases/reductases (SDR) family.</text>
</comment>
<evidence type="ECO:0000259" key="9">
    <source>
        <dbReference type="SMART" id="SM00822"/>
    </source>
</evidence>
<evidence type="ECO:0000256" key="1">
    <source>
        <dbReference type="ARBA" id="ARBA00005194"/>
    </source>
</evidence>
<organism evidence="10">
    <name type="scientific">hydrothermal vent metagenome</name>
    <dbReference type="NCBI Taxonomy" id="652676"/>
    <lineage>
        <taxon>unclassified sequences</taxon>
        <taxon>metagenomes</taxon>
        <taxon>ecological metagenomes</taxon>
    </lineage>
</organism>
<reference evidence="10" key="1">
    <citation type="submission" date="2018-06" db="EMBL/GenBank/DDBJ databases">
        <authorList>
            <person name="Zhirakovskaya E."/>
        </authorList>
    </citation>
    <scope>NUCLEOTIDE SEQUENCE</scope>
</reference>
<dbReference type="InterPro" id="IPR011284">
    <property type="entry name" value="3oxo_ACP_reduc"/>
</dbReference>
<dbReference type="EC" id="1.1.1.100" evidence="10"/>
<dbReference type="Pfam" id="PF13561">
    <property type="entry name" value="adh_short_C2"/>
    <property type="match status" value="1"/>
</dbReference>